<evidence type="ECO:0000313" key="2">
    <source>
        <dbReference type="EMBL" id="ACO77180.1"/>
    </source>
</evidence>
<dbReference type="Proteomes" id="UP000002424">
    <property type="component" value="Chromosome"/>
</dbReference>
<sequence length="108" mass="11532">MDLSDTSGTEDGYSYHSSAPGMDFVSSRFGEGLFLRLPNDGRGETSRSDERGAKKQSCSSGTERPDPIVGRISISMPGEMESGSPHSSTLVVPARGKHSPERAPWTAD</sequence>
<name>C1DNG4_AZOVD</name>
<organism evidence="2 3">
    <name type="scientific">Azotobacter vinelandii (strain DJ / ATCC BAA-1303)</name>
    <dbReference type="NCBI Taxonomy" id="322710"/>
    <lineage>
        <taxon>Bacteria</taxon>
        <taxon>Pseudomonadati</taxon>
        <taxon>Pseudomonadota</taxon>
        <taxon>Gammaproteobacteria</taxon>
        <taxon>Pseudomonadales</taxon>
        <taxon>Pseudomonadaceae</taxon>
        <taxon>Azotobacter</taxon>
    </lineage>
</organism>
<feature type="region of interest" description="Disordered" evidence="1">
    <location>
        <begin position="34"/>
        <end position="108"/>
    </location>
</feature>
<dbReference type="EnsemblBacteria" id="ACO77180">
    <property type="protein sequence ID" value="ACO77180"/>
    <property type="gene ID" value="Avin_09410"/>
</dbReference>
<accession>C1DNG4</accession>
<keyword evidence="3" id="KW-1185">Reference proteome</keyword>
<dbReference type="KEGG" id="avn:Avin_09410"/>
<reference evidence="2 3" key="1">
    <citation type="journal article" date="2009" name="J. Bacteriol.">
        <title>Genome sequence of Azotobacter vinelandii, an obligate aerobe specialized to support diverse anaerobic metabolic processes.</title>
        <authorList>
            <person name="Setubal J.C."/>
            <person name="dos Santos P."/>
            <person name="Goldman B.S."/>
            <person name="Ertesvag H."/>
            <person name="Espin G."/>
            <person name="Rubio L.M."/>
            <person name="Valla S."/>
            <person name="Almeida N.F."/>
            <person name="Balasubramanian D."/>
            <person name="Cromes L."/>
            <person name="Curatti L."/>
            <person name="Du Z."/>
            <person name="Godsy E."/>
            <person name="Goodner B."/>
            <person name="Hellner-Burris K."/>
            <person name="Hernandez J.A."/>
            <person name="Houmiel K."/>
            <person name="Imperial J."/>
            <person name="Kennedy C."/>
            <person name="Larson T.J."/>
            <person name="Latreille P."/>
            <person name="Ligon L.S."/>
            <person name="Lu J."/>
            <person name="Maerk M."/>
            <person name="Miller N.M."/>
            <person name="Norton S."/>
            <person name="O'Carroll I.P."/>
            <person name="Paulsen I."/>
            <person name="Raulfs E.C."/>
            <person name="Roemer R."/>
            <person name="Rosser J."/>
            <person name="Segura D."/>
            <person name="Slater S."/>
            <person name="Stricklin S.L."/>
            <person name="Studholme D.J."/>
            <person name="Sun J."/>
            <person name="Viana C.J."/>
            <person name="Wallin E."/>
            <person name="Wang B."/>
            <person name="Wheeler C."/>
            <person name="Zhu H."/>
            <person name="Dean D.R."/>
            <person name="Dixon R."/>
            <person name="Wood D."/>
        </authorList>
    </citation>
    <scope>NUCLEOTIDE SEQUENCE [LARGE SCALE GENOMIC DNA]</scope>
    <source>
        <strain evidence="3">DJ / ATCC BAA-1303</strain>
    </source>
</reference>
<dbReference type="STRING" id="322710.Avin_09410"/>
<dbReference type="AlphaFoldDB" id="C1DNG4"/>
<evidence type="ECO:0000256" key="1">
    <source>
        <dbReference type="SAM" id="MobiDB-lite"/>
    </source>
</evidence>
<gene>
    <name evidence="2" type="ordered locus">Avin_09410</name>
</gene>
<feature type="region of interest" description="Disordered" evidence="1">
    <location>
        <begin position="1"/>
        <end position="21"/>
    </location>
</feature>
<proteinExistence type="predicted"/>
<feature type="compositionally biased region" description="Basic and acidic residues" evidence="1">
    <location>
        <begin position="39"/>
        <end position="53"/>
    </location>
</feature>
<protein>
    <submittedName>
        <fullName evidence="2">Uncharacterized protein</fullName>
    </submittedName>
</protein>
<evidence type="ECO:0000313" key="3">
    <source>
        <dbReference type="Proteomes" id="UP000002424"/>
    </source>
</evidence>
<dbReference type="EMBL" id="CP001157">
    <property type="protein sequence ID" value="ACO77180.1"/>
    <property type="molecule type" value="Genomic_DNA"/>
</dbReference>
<dbReference type="HOGENOM" id="CLU_2191586_0_0_6"/>